<dbReference type="PANTHER" id="PTHR30569:SF0">
    <property type="entry name" value="CYTOSINE PERMEASE"/>
    <property type="match status" value="1"/>
</dbReference>
<feature type="transmembrane region" description="Helical" evidence="6">
    <location>
        <begin position="29"/>
        <end position="52"/>
    </location>
</feature>
<dbReference type="PANTHER" id="PTHR30569">
    <property type="entry name" value="CYTOSINE TRANSPORTER CODB"/>
    <property type="match status" value="1"/>
</dbReference>
<dbReference type="GO" id="GO:0005886">
    <property type="term" value="C:plasma membrane"/>
    <property type="evidence" value="ECO:0007669"/>
    <property type="project" value="TreeGrafter"/>
</dbReference>
<evidence type="ECO:0000313" key="8">
    <source>
        <dbReference type="Proteomes" id="UP000287156"/>
    </source>
</evidence>
<keyword evidence="5 6" id="KW-0472">Membrane</keyword>
<feature type="transmembrane region" description="Helical" evidence="6">
    <location>
        <begin position="58"/>
        <end position="80"/>
    </location>
</feature>
<reference evidence="7" key="1">
    <citation type="submission" date="2018-12" db="EMBL/GenBank/DDBJ databases">
        <authorList>
            <person name="Sun L."/>
            <person name="Chen Z."/>
        </authorList>
    </citation>
    <scope>NUCLEOTIDE SEQUENCE [LARGE SCALE GENOMIC DNA]</scope>
    <source>
        <strain evidence="7">3-2-2</strain>
    </source>
</reference>
<organism evidence="7 8">
    <name type="scientific">Siminovitchia acidinfaciens</name>
    <dbReference type="NCBI Taxonomy" id="2321395"/>
    <lineage>
        <taxon>Bacteria</taxon>
        <taxon>Bacillati</taxon>
        <taxon>Bacillota</taxon>
        <taxon>Bacilli</taxon>
        <taxon>Bacillales</taxon>
        <taxon>Bacillaceae</taxon>
        <taxon>Siminovitchia</taxon>
    </lineage>
</organism>
<evidence type="ECO:0000256" key="1">
    <source>
        <dbReference type="ARBA" id="ARBA00004141"/>
    </source>
</evidence>
<feature type="transmembrane region" description="Helical" evidence="6">
    <location>
        <begin position="374"/>
        <end position="392"/>
    </location>
</feature>
<feature type="transmembrane region" description="Helical" evidence="6">
    <location>
        <begin position="205"/>
        <end position="224"/>
    </location>
</feature>
<evidence type="ECO:0000256" key="6">
    <source>
        <dbReference type="SAM" id="Phobius"/>
    </source>
</evidence>
<feature type="transmembrane region" description="Helical" evidence="6">
    <location>
        <begin position="267"/>
        <end position="289"/>
    </location>
</feature>
<evidence type="ECO:0000313" key="7">
    <source>
        <dbReference type="EMBL" id="RST77362.1"/>
    </source>
</evidence>
<dbReference type="RefSeq" id="WP_126047280.1">
    <property type="nucleotide sequence ID" value="NZ_QYTV02000001.1"/>
</dbReference>
<dbReference type="OrthoDB" id="9787279at2"/>
<gene>
    <name evidence="7" type="ORF">D4T97_002420</name>
</gene>
<dbReference type="GO" id="GO:0015209">
    <property type="term" value="F:cytosine transmembrane transporter activity"/>
    <property type="evidence" value="ECO:0007669"/>
    <property type="project" value="InterPro"/>
</dbReference>
<dbReference type="Pfam" id="PF02133">
    <property type="entry name" value="Transp_cyt_pur"/>
    <property type="match status" value="1"/>
</dbReference>
<feature type="transmembrane region" description="Helical" evidence="6">
    <location>
        <begin position="398"/>
        <end position="416"/>
    </location>
</feature>
<evidence type="ECO:0000256" key="3">
    <source>
        <dbReference type="ARBA" id="ARBA00022692"/>
    </source>
</evidence>
<dbReference type="AlphaFoldDB" id="A0A429Y7I3"/>
<proteinExistence type="inferred from homology"/>
<dbReference type="Proteomes" id="UP000287156">
    <property type="component" value="Unassembled WGS sequence"/>
</dbReference>
<accession>A0A429Y7I3</accession>
<evidence type="ECO:0000256" key="5">
    <source>
        <dbReference type="ARBA" id="ARBA00023136"/>
    </source>
</evidence>
<comment type="similarity">
    <text evidence="2">Belongs to the purine-cytosine permease (2.A.39) family.</text>
</comment>
<keyword evidence="3 6" id="KW-0812">Transmembrane</keyword>
<keyword evidence="4 6" id="KW-1133">Transmembrane helix</keyword>
<dbReference type="EMBL" id="QYTV02000001">
    <property type="protein sequence ID" value="RST77362.1"/>
    <property type="molecule type" value="Genomic_DNA"/>
</dbReference>
<dbReference type="InterPro" id="IPR001248">
    <property type="entry name" value="Pur-cyt_permease"/>
</dbReference>
<feature type="transmembrane region" description="Helical" evidence="6">
    <location>
        <begin position="347"/>
        <end position="365"/>
    </location>
</feature>
<feature type="transmembrane region" description="Helical" evidence="6">
    <location>
        <begin position="132"/>
        <end position="152"/>
    </location>
</feature>
<keyword evidence="8" id="KW-1185">Reference proteome</keyword>
<feature type="transmembrane region" description="Helical" evidence="6">
    <location>
        <begin position="321"/>
        <end position="341"/>
    </location>
</feature>
<comment type="subcellular location">
    <subcellularLocation>
        <location evidence="1">Membrane</location>
        <topology evidence="1">Multi-pass membrane protein</topology>
    </subcellularLocation>
</comment>
<dbReference type="Gene3D" id="1.10.4160.10">
    <property type="entry name" value="Hydantoin permease"/>
    <property type="match status" value="1"/>
</dbReference>
<comment type="caution">
    <text evidence="7">The sequence shown here is derived from an EMBL/GenBank/DDBJ whole genome shotgun (WGS) entry which is preliminary data.</text>
</comment>
<feature type="transmembrane region" description="Helical" evidence="6">
    <location>
        <begin position="164"/>
        <end position="185"/>
    </location>
</feature>
<feature type="transmembrane region" description="Helical" evidence="6">
    <location>
        <begin position="236"/>
        <end position="261"/>
    </location>
</feature>
<sequence length="435" mass="46756">MKEKVESIPQDPAFEYAFEKVPEDKRKNLLSLTVVLAGFPIALSNFIIGGIVASQLPFAKAMLALVVGNLVLMAVVIFMGMLASKEGLSSTFLSRNAFGKIGSYIFSVLLFLSALTWISMNGDIFSRLVSSLFSWWPIPIPLTAAIVVFLWLLSAMRGYKGLALMSNIGVPAAILLSIFGVVFVASSEGGLSSVVNYVPENSMTFTAATAAIVGGWIYGATITADVTRFAKRKTHVVIAGIIAFSIGCLGFQIAGAVVAISTGETDFIQAMIQSGLGFIAFITAVFCLWTTEDKEIYTGSLALQNIIKETKLHGKVKHKHTATIVATAAAVFAAGGIFAYIMPIIQFLSILIPPIPGIIIAEGFFIKKSKSESWINKSALFAWIIGGILSYISLKTNFFISPLVGLLSAGMFYILFEKMKNYKAGSEIKVQDKAS</sequence>
<protein>
    <submittedName>
        <fullName evidence="7">Thiamine permease</fullName>
    </submittedName>
</protein>
<feature type="transmembrane region" description="Helical" evidence="6">
    <location>
        <begin position="101"/>
        <end position="120"/>
    </location>
</feature>
<dbReference type="InterPro" id="IPR030191">
    <property type="entry name" value="CodB"/>
</dbReference>
<name>A0A429Y7I3_9BACI</name>
<evidence type="ECO:0000256" key="2">
    <source>
        <dbReference type="ARBA" id="ARBA00008974"/>
    </source>
</evidence>
<evidence type="ECO:0000256" key="4">
    <source>
        <dbReference type="ARBA" id="ARBA00022989"/>
    </source>
</evidence>